<keyword evidence="1" id="KW-0378">Hydrolase</keyword>
<evidence type="ECO:0000313" key="1">
    <source>
        <dbReference type="EMBL" id="TLD01202.1"/>
    </source>
</evidence>
<accession>A0A4U8Q8C6</accession>
<dbReference type="STRING" id="180332.GCA_000797495_04929"/>
<sequence>MKITYIHHSSFLVEGSEFYLLFDYFQGKVPDLSEEKPLYVFASHRHGDHFSRVIFELEKVHPNICYILSSDIKTKQVPAEFLSKTTFLGKNMEERIGDLVVETFHSTDEGVAFLVTAGGKTIYHAGDLNDWTWTLEPDDWNEKMRRVYRKIVDGIKDKEIDAAFLPLDGRQEGEFYQGMDYFLRTVPDVKAVFPMHFWEDYSVIKRIKEMKESENYRSKIYDIAYEGQEFLID</sequence>
<dbReference type="Gene3D" id="3.60.15.10">
    <property type="entry name" value="Ribonuclease Z/Hydroxyacylglutathione hydrolase-like"/>
    <property type="match status" value="1"/>
</dbReference>
<protein>
    <submittedName>
        <fullName evidence="1">Metal-dependent hydrolase</fullName>
    </submittedName>
</protein>
<proteinExistence type="predicted"/>
<organism evidence="1 2">
    <name type="scientific">Robinsoniella peoriensis</name>
    <dbReference type="NCBI Taxonomy" id="180332"/>
    <lineage>
        <taxon>Bacteria</taxon>
        <taxon>Bacillati</taxon>
        <taxon>Bacillota</taxon>
        <taxon>Clostridia</taxon>
        <taxon>Lachnospirales</taxon>
        <taxon>Lachnospiraceae</taxon>
        <taxon>Robinsoniella</taxon>
    </lineage>
</organism>
<dbReference type="PANTHER" id="PTHR42967:SF1">
    <property type="entry name" value="MBL FOLD METALLO-HYDROLASE"/>
    <property type="match status" value="1"/>
</dbReference>
<evidence type="ECO:0000313" key="2">
    <source>
        <dbReference type="Proteomes" id="UP000306509"/>
    </source>
</evidence>
<comment type="caution">
    <text evidence="1">The sequence shown here is derived from an EMBL/GenBank/DDBJ whole genome shotgun (WGS) entry which is preliminary data.</text>
</comment>
<dbReference type="SUPFAM" id="SSF56281">
    <property type="entry name" value="Metallo-hydrolase/oxidoreductase"/>
    <property type="match status" value="1"/>
</dbReference>
<dbReference type="PANTHER" id="PTHR42967">
    <property type="entry name" value="METAL DEPENDENT HYDROLASE"/>
    <property type="match status" value="1"/>
</dbReference>
<dbReference type="InterPro" id="IPR036866">
    <property type="entry name" value="RibonucZ/Hydroxyglut_hydro"/>
</dbReference>
<reference evidence="1 2" key="1">
    <citation type="journal article" date="2019" name="Anaerobe">
        <title>Detection of Robinsoniella peoriensis in multiple bone samples of a trauma patient.</title>
        <authorList>
            <person name="Schrottner P."/>
            <person name="Hartwich K."/>
            <person name="Bunk B."/>
            <person name="Schober I."/>
            <person name="Helbig S."/>
            <person name="Rudolph W.W."/>
            <person name="Gunzer F."/>
        </authorList>
    </citation>
    <scope>NUCLEOTIDE SEQUENCE [LARGE SCALE GENOMIC DNA]</scope>
    <source>
        <strain evidence="1 2">DSM 106044</strain>
    </source>
</reference>
<name>A0A4U8Q8C6_9FIRM</name>
<dbReference type="Proteomes" id="UP000306509">
    <property type="component" value="Unassembled WGS sequence"/>
</dbReference>
<dbReference type="EMBL" id="QGQD01000043">
    <property type="protein sequence ID" value="TLD01202.1"/>
    <property type="molecule type" value="Genomic_DNA"/>
</dbReference>
<keyword evidence="2" id="KW-1185">Reference proteome</keyword>
<dbReference type="GO" id="GO:0016787">
    <property type="term" value="F:hydrolase activity"/>
    <property type="evidence" value="ECO:0007669"/>
    <property type="project" value="UniProtKB-KW"/>
</dbReference>
<gene>
    <name evidence="1" type="ORF">DSM106044_01994</name>
</gene>
<dbReference type="AlphaFoldDB" id="A0A4U8Q8C6"/>
<dbReference type="Pfam" id="PF13483">
    <property type="entry name" value="Lactamase_B_3"/>
    <property type="match status" value="1"/>
</dbReference>
<dbReference type="RefSeq" id="WP_047834501.1">
    <property type="nucleotide sequence ID" value="NZ_QGQD01000043.1"/>
</dbReference>